<dbReference type="GO" id="GO:0004674">
    <property type="term" value="F:protein serine/threonine kinase activity"/>
    <property type="evidence" value="ECO:0007669"/>
    <property type="project" value="UniProtKB-KW"/>
</dbReference>
<dbReference type="GO" id="GO:0003713">
    <property type="term" value="F:transcription coactivator activity"/>
    <property type="evidence" value="ECO:0007669"/>
    <property type="project" value="TreeGrafter"/>
</dbReference>
<evidence type="ECO:0000256" key="2">
    <source>
        <dbReference type="ARBA" id="ARBA00022679"/>
    </source>
</evidence>
<proteinExistence type="predicted"/>
<evidence type="ECO:0000256" key="5">
    <source>
        <dbReference type="ARBA" id="ARBA00022840"/>
    </source>
</evidence>
<keyword evidence="10" id="KW-1185">Reference proteome</keyword>
<feature type="compositionally biased region" description="Polar residues" evidence="7">
    <location>
        <begin position="446"/>
        <end position="455"/>
    </location>
</feature>
<name>A0A6G1QQF4_CHAAH</name>
<dbReference type="InterPro" id="IPR011009">
    <property type="entry name" value="Kinase-like_dom_sf"/>
</dbReference>
<reference evidence="9 10" key="1">
    <citation type="submission" date="2019-02" db="EMBL/GenBank/DDBJ databases">
        <title>Opniocepnalus argus genome.</title>
        <authorList>
            <person name="Zhou C."/>
            <person name="Xiao S."/>
        </authorList>
    </citation>
    <scope>NUCLEOTIDE SEQUENCE [LARGE SCALE GENOMIC DNA]</scope>
    <source>
        <strain evidence="9">OARG1902GOOAL</strain>
        <tissue evidence="9">Muscle</tissue>
    </source>
</reference>
<dbReference type="GO" id="GO:0005524">
    <property type="term" value="F:ATP binding"/>
    <property type="evidence" value="ECO:0007669"/>
    <property type="project" value="UniProtKB-UniRule"/>
</dbReference>
<sequence length="511" mass="56340">MLWTSSDSGAAAVFVVTLKPPEFLVDQTLFGSSSEYFCCCQYLIGEGCFGKVAKCENLAKKETAAVKILIEDTAIVLRTEKEVSKLKTISVLNPDHVNMMKFYEQFDQMGQTCLVFEMLDKSLYGHLEEQNWKRLCLNKIRPIAKQLLVALDALKGLGTLHTDIKPDYIMFVNVQVQPHRVKLINFGEAIPPSKIWLGMELQVTGYKAPEVALAPPVTEAMDVWAVGCILAFLYLHENLFSVDCDYPMMPEYFAANNVTPEQRNSFTELPSSFDDPANFYPAGEADEFKDTGAFVHFIKQLLHLDWGPRISPHQSLLDPFVTMSHLIDDPDSRANLTIFQTMMSFCPVEGSANTINTSPSSADGLYSQGLVSGSTATVSHGSNPTTCPSDRVLIATYWDEDPDASSSDGDQPKVTAKEDKDVPSLTELTARGPLPFSHEQDPAASSFDSGLPSSSCEEDPAAASSDKTHPPDLTSTAPASFVSSRTLLKRIQRILIHITIFCCCWHPPIDD</sequence>
<dbReference type="GO" id="GO:0004713">
    <property type="term" value="F:protein tyrosine kinase activity"/>
    <property type="evidence" value="ECO:0007669"/>
    <property type="project" value="TreeGrafter"/>
</dbReference>
<dbReference type="GO" id="GO:0003677">
    <property type="term" value="F:DNA binding"/>
    <property type="evidence" value="ECO:0007669"/>
    <property type="project" value="UniProtKB-KW"/>
</dbReference>
<dbReference type="EMBL" id="CM015732">
    <property type="protein sequence ID" value="KAF3704950.1"/>
    <property type="molecule type" value="Genomic_DNA"/>
</dbReference>
<feature type="region of interest" description="Disordered" evidence="7">
    <location>
        <begin position="400"/>
        <end position="478"/>
    </location>
</feature>
<evidence type="ECO:0000256" key="4">
    <source>
        <dbReference type="ARBA" id="ARBA00022777"/>
    </source>
</evidence>
<dbReference type="AlphaFoldDB" id="A0A6G1QQF4"/>
<dbReference type="GO" id="GO:0003714">
    <property type="term" value="F:transcription corepressor activity"/>
    <property type="evidence" value="ECO:0007669"/>
    <property type="project" value="TreeGrafter"/>
</dbReference>
<dbReference type="GO" id="GO:0046332">
    <property type="term" value="F:SMAD binding"/>
    <property type="evidence" value="ECO:0007669"/>
    <property type="project" value="TreeGrafter"/>
</dbReference>
<dbReference type="GO" id="GO:0042771">
    <property type="term" value="P:intrinsic apoptotic signaling pathway in response to DNA damage by p53 class mediator"/>
    <property type="evidence" value="ECO:0007669"/>
    <property type="project" value="TreeGrafter"/>
</dbReference>
<evidence type="ECO:0000256" key="7">
    <source>
        <dbReference type="SAM" id="MobiDB-lite"/>
    </source>
</evidence>
<dbReference type="InterPro" id="IPR017441">
    <property type="entry name" value="Protein_kinase_ATP_BS"/>
</dbReference>
<dbReference type="GO" id="GO:0005737">
    <property type="term" value="C:cytoplasm"/>
    <property type="evidence" value="ECO:0007669"/>
    <property type="project" value="TreeGrafter"/>
</dbReference>
<organism evidence="9 10">
    <name type="scientific">Channa argus</name>
    <name type="common">Northern snakehead</name>
    <name type="synonym">Ophicephalus argus</name>
    <dbReference type="NCBI Taxonomy" id="215402"/>
    <lineage>
        <taxon>Eukaryota</taxon>
        <taxon>Metazoa</taxon>
        <taxon>Chordata</taxon>
        <taxon>Craniata</taxon>
        <taxon>Vertebrata</taxon>
        <taxon>Euteleostomi</taxon>
        <taxon>Actinopterygii</taxon>
        <taxon>Neopterygii</taxon>
        <taxon>Teleostei</taxon>
        <taxon>Neoteleostei</taxon>
        <taxon>Acanthomorphata</taxon>
        <taxon>Anabantaria</taxon>
        <taxon>Anabantiformes</taxon>
        <taxon>Channoidei</taxon>
        <taxon>Channidae</taxon>
        <taxon>Channa</taxon>
    </lineage>
</organism>
<dbReference type="PROSITE" id="PS50011">
    <property type="entry name" value="PROTEIN_KINASE_DOM"/>
    <property type="match status" value="1"/>
</dbReference>
<dbReference type="SMART" id="SM00220">
    <property type="entry name" value="S_TKc"/>
    <property type="match status" value="1"/>
</dbReference>
<dbReference type="GO" id="GO:0016605">
    <property type="term" value="C:PML body"/>
    <property type="evidence" value="ECO:0007669"/>
    <property type="project" value="TreeGrafter"/>
</dbReference>
<evidence type="ECO:0000256" key="3">
    <source>
        <dbReference type="ARBA" id="ARBA00022741"/>
    </source>
</evidence>
<dbReference type="SUPFAM" id="SSF56112">
    <property type="entry name" value="Protein kinase-like (PK-like)"/>
    <property type="match status" value="1"/>
</dbReference>
<protein>
    <submittedName>
        <fullName evidence="9">Homeodomain-interacting protein kinase 1</fullName>
    </submittedName>
</protein>
<evidence type="ECO:0000313" key="10">
    <source>
        <dbReference type="Proteomes" id="UP000503349"/>
    </source>
</evidence>
<keyword evidence="4 9" id="KW-0418">Kinase</keyword>
<dbReference type="GO" id="GO:0045944">
    <property type="term" value="P:positive regulation of transcription by RNA polymerase II"/>
    <property type="evidence" value="ECO:0007669"/>
    <property type="project" value="TreeGrafter"/>
</dbReference>
<dbReference type="Gene3D" id="1.10.510.10">
    <property type="entry name" value="Transferase(Phosphotransferase) domain 1"/>
    <property type="match status" value="1"/>
</dbReference>
<keyword evidence="2" id="KW-0808">Transferase</keyword>
<feature type="binding site" evidence="6">
    <location>
        <position position="67"/>
    </location>
    <ligand>
        <name>ATP</name>
        <dbReference type="ChEBI" id="CHEBI:30616"/>
    </ligand>
</feature>
<keyword evidence="9" id="KW-0371">Homeobox</keyword>
<feature type="domain" description="Protein kinase" evidence="8">
    <location>
        <begin position="38"/>
        <end position="321"/>
    </location>
</feature>
<evidence type="ECO:0000313" key="9">
    <source>
        <dbReference type="EMBL" id="KAF3704950.1"/>
    </source>
</evidence>
<accession>A0A6G1QQF4</accession>
<evidence type="ECO:0000256" key="1">
    <source>
        <dbReference type="ARBA" id="ARBA00022527"/>
    </source>
</evidence>
<dbReference type="GO" id="GO:0007224">
    <property type="term" value="P:smoothened signaling pathway"/>
    <property type="evidence" value="ECO:0007669"/>
    <property type="project" value="TreeGrafter"/>
</dbReference>
<dbReference type="Pfam" id="PF00069">
    <property type="entry name" value="Pkinase"/>
    <property type="match status" value="1"/>
</dbReference>
<keyword evidence="3 6" id="KW-0547">Nucleotide-binding</keyword>
<dbReference type="InterPro" id="IPR050494">
    <property type="entry name" value="Ser_Thr_dual-spec_kinase"/>
</dbReference>
<dbReference type="PANTHER" id="PTHR24058">
    <property type="entry name" value="DUAL SPECIFICITY PROTEIN KINASE"/>
    <property type="match status" value="1"/>
</dbReference>
<dbReference type="InterPro" id="IPR000719">
    <property type="entry name" value="Prot_kinase_dom"/>
</dbReference>
<dbReference type="Gene3D" id="3.30.200.20">
    <property type="entry name" value="Phosphorylase Kinase, domain 1"/>
    <property type="match status" value="1"/>
</dbReference>
<evidence type="ECO:0000259" key="8">
    <source>
        <dbReference type="PROSITE" id="PS50011"/>
    </source>
</evidence>
<dbReference type="PROSITE" id="PS00107">
    <property type="entry name" value="PROTEIN_KINASE_ATP"/>
    <property type="match status" value="1"/>
</dbReference>
<keyword evidence="5 6" id="KW-0067">ATP-binding</keyword>
<keyword evidence="1" id="KW-0723">Serine/threonine-protein kinase</keyword>
<evidence type="ECO:0000256" key="6">
    <source>
        <dbReference type="PROSITE-ProRule" id="PRU10141"/>
    </source>
</evidence>
<keyword evidence="9" id="KW-0238">DNA-binding</keyword>
<dbReference type="Proteomes" id="UP000503349">
    <property type="component" value="Chromosome 21"/>
</dbReference>
<gene>
    <name evidence="9" type="ORF">EXN66_Car020641</name>
</gene>
<dbReference type="PANTHER" id="PTHR24058:SF53">
    <property type="entry name" value="HOMEODOMAIN-INTERACTING PROTEIN KINASE 2"/>
    <property type="match status" value="1"/>
</dbReference>
<reference evidence="10" key="2">
    <citation type="submission" date="2019-02" db="EMBL/GenBank/DDBJ databases">
        <title>Opniocepnalus argus Var Kimnra genome.</title>
        <authorList>
            <person name="Zhou C."/>
            <person name="Xiao S."/>
        </authorList>
    </citation>
    <scope>NUCLEOTIDE SEQUENCE [LARGE SCALE GENOMIC DNA]</scope>
</reference>